<dbReference type="InterPro" id="IPR027417">
    <property type="entry name" value="P-loop_NTPase"/>
</dbReference>
<evidence type="ECO:0000313" key="5">
    <source>
        <dbReference type="Proteomes" id="UP000609121"/>
    </source>
</evidence>
<dbReference type="GO" id="GO:0004016">
    <property type="term" value="F:adenylate cyclase activity"/>
    <property type="evidence" value="ECO:0007669"/>
    <property type="project" value="TreeGrafter"/>
</dbReference>
<sequence>MQRPTMMTVLSEAGLASLEALFRAEHIDEDLFWTLADGDLRDLGLTLGQRKRLRAAIEAAGGTSSVAAALPEGLERRRLTVIFIDMAGSTRLAEELSPDDLHAVFQSFYLAAGGVARRFGGYLASLHGDGVIMLFGYPRTRLGDAERGLAAALALQEELSAREFALPSGRPVALGFRAGVATGEAVIGRPELHQGNERLHMVGQVMHRSARLQGVAPLGGVVADAETRAQAGGHFAFETLGEVALQGFGEAGALFRVTGPARDAGAAEGPLPPGMIGREEDCARLESLWAEACEGRTRMAVVTGEAGLGKTTLLRETIARIRRGEVALRRLSCSPLAQMSAFAPVIARLEDLVGGAAPGTAGARREALAHAMEGHPADQVALVADLIGLAPDLPAGDGAAPQPPGPKNRGQRAGLIAILAEWLVESRDGRPVLLVLEDAHWCDATTRDLLEAAAERAAGRPVMMLATSRNPAEPLWQEAEGARRMALAGLAEAPARRLFRRALAGNVLPEAVETRMLGLAEGNPLMLESAARAVAGDRVGSIAGDVAVPRTIYESVGERLDLLRAGRPVAAALAVFDMPAGREMLAAIAGVAAAELQAGIEELLASGLVAEQGAGGSYRFYHQLYRDVVYERIVAPQRRGLHGAALALLRGQPAGGAAQR</sequence>
<dbReference type="Gene3D" id="1.10.150.50">
    <property type="entry name" value="Transcription Factor, Ets-1"/>
    <property type="match status" value="1"/>
</dbReference>
<dbReference type="SUPFAM" id="SSF52540">
    <property type="entry name" value="P-loop containing nucleoside triphosphate hydrolases"/>
    <property type="match status" value="1"/>
</dbReference>
<dbReference type="CDD" id="cd07302">
    <property type="entry name" value="CHD"/>
    <property type="match status" value="1"/>
</dbReference>
<dbReference type="Gene3D" id="3.30.70.1230">
    <property type="entry name" value="Nucleotide cyclase"/>
    <property type="match status" value="1"/>
</dbReference>
<dbReference type="Pfam" id="PF00211">
    <property type="entry name" value="Guanylate_cyc"/>
    <property type="match status" value="1"/>
</dbReference>
<dbReference type="Proteomes" id="UP000609121">
    <property type="component" value="Unassembled WGS sequence"/>
</dbReference>
<dbReference type="Gene3D" id="3.40.50.300">
    <property type="entry name" value="P-loop containing nucleotide triphosphate hydrolases"/>
    <property type="match status" value="1"/>
</dbReference>
<evidence type="ECO:0000313" key="4">
    <source>
        <dbReference type="EMBL" id="MBE3639543.1"/>
    </source>
</evidence>
<proteinExistence type="predicted"/>
<dbReference type="InterPro" id="IPR001054">
    <property type="entry name" value="A/G_cyclase"/>
</dbReference>
<evidence type="ECO:0000259" key="3">
    <source>
        <dbReference type="PROSITE" id="PS50125"/>
    </source>
</evidence>
<feature type="non-terminal residue" evidence="4">
    <location>
        <position position="660"/>
    </location>
</feature>
<reference evidence="4" key="1">
    <citation type="submission" date="2020-09" db="EMBL/GenBank/DDBJ databases">
        <title>A novel bacterium of genus Mangrovicoccus, isolated from South China Sea.</title>
        <authorList>
            <person name="Huang H."/>
            <person name="Mo K."/>
            <person name="Hu Y."/>
        </authorList>
    </citation>
    <scope>NUCLEOTIDE SEQUENCE</scope>
    <source>
        <strain evidence="4">HB182678</strain>
    </source>
</reference>
<dbReference type="InterPro" id="IPR013761">
    <property type="entry name" value="SAM/pointed_sf"/>
</dbReference>
<dbReference type="GO" id="GO:0005737">
    <property type="term" value="C:cytoplasm"/>
    <property type="evidence" value="ECO:0007669"/>
    <property type="project" value="TreeGrafter"/>
</dbReference>
<name>A0A8J6YUJ8_9RHOB</name>
<protein>
    <submittedName>
        <fullName evidence="4">AAA family ATPase</fullName>
    </submittedName>
</protein>
<dbReference type="InterPro" id="IPR041664">
    <property type="entry name" value="AAA_16"/>
</dbReference>
<dbReference type="SUPFAM" id="SSF55073">
    <property type="entry name" value="Nucleotide cyclase"/>
    <property type="match status" value="1"/>
</dbReference>
<evidence type="ECO:0000256" key="2">
    <source>
        <dbReference type="ARBA" id="ARBA00022840"/>
    </source>
</evidence>
<dbReference type="RefSeq" id="WP_193184312.1">
    <property type="nucleotide sequence ID" value="NZ_JACVXA010000049.1"/>
</dbReference>
<dbReference type="PANTHER" id="PTHR16305">
    <property type="entry name" value="TESTICULAR SOLUBLE ADENYLYL CYCLASE"/>
    <property type="match status" value="1"/>
</dbReference>
<organism evidence="4 5">
    <name type="scientific">Mangrovicoccus algicola</name>
    <dbReference type="NCBI Taxonomy" id="2771008"/>
    <lineage>
        <taxon>Bacteria</taxon>
        <taxon>Pseudomonadati</taxon>
        <taxon>Pseudomonadota</taxon>
        <taxon>Alphaproteobacteria</taxon>
        <taxon>Rhodobacterales</taxon>
        <taxon>Paracoccaceae</taxon>
        <taxon>Mangrovicoccus</taxon>
    </lineage>
</organism>
<dbReference type="GO" id="GO:0009190">
    <property type="term" value="P:cyclic nucleotide biosynthetic process"/>
    <property type="evidence" value="ECO:0007669"/>
    <property type="project" value="InterPro"/>
</dbReference>
<dbReference type="PANTHER" id="PTHR16305:SF35">
    <property type="entry name" value="TRANSCRIPTIONAL ACTIVATOR DOMAIN"/>
    <property type="match status" value="1"/>
</dbReference>
<dbReference type="AlphaFoldDB" id="A0A8J6YUJ8"/>
<gene>
    <name evidence="4" type="ORF">ICN82_15175</name>
</gene>
<keyword evidence="5" id="KW-1185">Reference proteome</keyword>
<dbReference type="CDD" id="cd09487">
    <property type="entry name" value="SAM_superfamily"/>
    <property type="match status" value="1"/>
</dbReference>
<dbReference type="PROSITE" id="PS50125">
    <property type="entry name" value="GUANYLATE_CYCLASE_2"/>
    <property type="match status" value="1"/>
</dbReference>
<keyword evidence="1" id="KW-0547">Nucleotide-binding</keyword>
<feature type="domain" description="Guanylate cyclase" evidence="3">
    <location>
        <begin position="80"/>
        <end position="213"/>
    </location>
</feature>
<dbReference type="GO" id="GO:0035556">
    <property type="term" value="P:intracellular signal transduction"/>
    <property type="evidence" value="ECO:0007669"/>
    <property type="project" value="InterPro"/>
</dbReference>
<dbReference type="SMART" id="SM00044">
    <property type="entry name" value="CYCc"/>
    <property type="match status" value="1"/>
</dbReference>
<dbReference type="GO" id="GO:0005524">
    <property type="term" value="F:ATP binding"/>
    <property type="evidence" value="ECO:0007669"/>
    <property type="project" value="UniProtKB-KW"/>
</dbReference>
<dbReference type="EMBL" id="JACVXA010000049">
    <property type="protein sequence ID" value="MBE3639543.1"/>
    <property type="molecule type" value="Genomic_DNA"/>
</dbReference>
<dbReference type="Pfam" id="PF13191">
    <property type="entry name" value="AAA_16"/>
    <property type="match status" value="1"/>
</dbReference>
<comment type="caution">
    <text evidence="4">The sequence shown here is derived from an EMBL/GenBank/DDBJ whole genome shotgun (WGS) entry which is preliminary data.</text>
</comment>
<dbReference type="InterPro" id="IPR029787">
    <property type="entry name" value="Nucleotide_cyclase"/>
</dbReference>
<evidence type="ECO:0000256" key="1">
    <source>
        <dbReference type="ARBA" id="ARBA00022741"/>
    </source>
</evidence>
<accession>A0A8J6YUJ8</accession>
<keyword evidence="2" id="KW-0067">ATP-binding</keyword>